<dbReference type="InterPro" id="IPR058581">
    <property type="entry name" value="TM_HPP"/>
</dbReference>
<organism evidence="5 6">
    <name type="scientific">Thauera phenylacetica B4P</name>
    <dbReference type="NCBI Taxonomy" id="1234382"/>
    <lineage>
        <taxon>Bacteria</taxon>
        <taxon>Pseudomonadati</taxon>
        <taxon>Pseudomonadota</taxon>
        <taxon>Betaproteobacteria</taxon>
        <taxon>Rhodocyclales</taxon>
        <taxon>Zoogloeaceae</taxon>
        <taxon>Thauera</taxon>
    </lineage>
</organism>
<dbReference type="SUPFAM" id="SSF54631">
    <property type="entry name" value="CBS-domain pair"/>
    <property type="match status" value="1"/>
</dbReference>
<keyword evidence="6" id="KW-1185">Reference proteome</keyword>
<evidence type="ECO:0000313" key="6">
    <source>
        <dbReference type="Proteomes" id="UP000013047"/>
    </source>
</evidence>
<feature type="transmembrane region" description="Helical" evidence="3">
    <location>
        <begin position="102"/>
        <end position="122"/>
    </location>
</feature>
<feature type="domain" description="CBS" evidence="4">
    <location>
        <begin position="365"/>
        <end position="422"/>
    </location>
</feature>
<feature type="domain" description="CBS" evidence="4">
    <location>
        <begin position="294"/>
        <end position="352"/>
    </location>
</feature>
<keyword evidence="1" id="KW-0129">CBS domain</keyword>
<proteinExistence type="predicted"/>
<dbReference type="PROSITE" id="PS51371">
    <property type="entry name" value="CBS"/>
    <property type="match status" value="2"/>
</dbReference>
<dbReference type="InterPro" id="IPR046342">
    <property type="entry name" value="CBS_dom_sf"/>
</dbReference>
<accession>N6ZSQ0</accession>
<dbReference type="CDD" id="cd04600">
    <property type="entry name" value="CBS_pair_HPP_assoc"/>
    <property type="match status" value="1"/>
</dbReference>
<dbReference type="InterPro" id="IPR007065">
    <property type="entry name" value="HPP"/>
</dbReference>
<dbReference type="Pfam" id="PF04982">
    <property type="entry name" value="TM_HPP"/>
    <property type="match status" value="1"/>
</dbReference>
<feature type="transmembrane region" description="Helical" evidence="3">
    <location>
        <begin position="74"/>
        <end position="96"/>
    </location>
</feature>
<dbReference type="EMBL" id="AMXF01000052">
    <property type="protein sequence ID" value="ENO97338.1"/>
    <property type="molecule type" value="Genomic_DNA"/>
</dbReference>
<evidence type="ECO:0000259" key="4">
    <source>
        <dbReference type="PROSITE" id="PS51371"/>
    </source>
</evidence>
<evidence type="ECO:0000256" key="1">
    <source>
        <dbReference type="PROSITE-ProRule" id="PRU00703"/>
    </source>
</evidence>
<dbReference type="PANTHER" id="PTHR33741">
    <property type="entry name" value="TRANSMEMBRANE PROTEIN DDB_G0269096-RELATED"/>
    <property type="match status" value="1"/>
</dbReference>
<name>N6ZSQ0_9RHOO</name>
<evidence type="ECO:0000313" key="5">
    <source>
        <dbReference type="EMBL" id="ENO97338.1"/>
    </source>
</evidence>
<evidence type="ECO:0000256" key="3">
    <source>
        <dbReference type="SAM" id="Phobius"/>
    </source>
</evidence>
<feature type="region of interest" description="Disordered" evidence="2">
    <location>
        <begin position="22"/>
        <end position="51"/>
    </location>
</feature>
<dbReference type="Proteomes" id="UP000013047">
    <property type="component" value="Unassembled WGS sequence"/>
</dbReference>
<dbReference type="PANTHER" id="PTHR33741:SF5">
    <property type="entry name" value="TRANSMEMBRANE PROTEIN DDB_G0269096-RELATED"/>
    <property type="match status" value="1"/>
</dbReference>
<feature type="transmembrane region" description="Helical" evidence="3">
    <location>
        <begin position="191"/>
        <end position="214"/>
    </location>
</feature>
<gene>
    <name evidence="5" type="ORF">C667_09427</name>
</gene>
<protein>
    <recommendedName>
        <fullName evidence="4">CBS domain-containing protein</fullName>
    </recommendedName>
</protein>
<dbReference type="AlphaFoldDB" id="N6ZSQ0"/>
<dbReference type="Pfam" id="PF00571">
    <property type="entry name" value="CBS"/>
    <property type="match status" value="2"/>
</dbReference>
<keyword evidence="3" id="KW-1133">Transmembrane helix</keyword>
<feature type="transmembrane region" description="Helical" evidence="3">
    <location>
        <begin position="152"/>
        <end position="170"/>
    </location>
</feature>
<keyword evidence="3" id="KW-0812">Transmembrane</keyword>
<dbReference type="InterPro" id="IPR000644">
    <property type="entry name" value="CBS_dom"/>
</dbReference>
<evidence type="ECO:0000256" key="2">
    <source>
        <dbReference type="SAM" id="MobiDB-lite"/>
    </source>
</evidence>
<comment type="caution">
    <text evidence="5">The sequence shown here is derived from an EMBL/GenBank/DDBJ whole genome shotgun (WGS) entry which is preliminary data.</text>
</comment>
<sequence>MRDVVEVATASASRARLLARTAGAPSLDKPGPESVGDHRDSSHHLLPATARSPPMSLSRLFSLPAALSAGRREMALGTLGVAVGLGCTEWIGYLALGGQVPWFIIPMGASAVLLFCVPASPLAQPWPSLAGNLVSALIGVGCYRWLGETGAAVALAGCLAVGAMFVLRCLHPPGGAVALTAVLGGPLVHELGYGFALMPVLANTLAMLVVAFLFNNLVGRRYPHLAPTRAQPHDTADPLPSKRVGFRAEDLDAALASFGEVLDVDRDDLEEIMVRAQMNARRRTWGALRCADIMSRDVVSVGPQAPVGEAWSLLAHHRIKALPVVEEGGRLVGIVSVPDFFIDRHNPEPQPVPRMSTARVVAEIMSARVRSARPGQSLADLVGAFSDGGLHHLPVADEDGRLVGMITQSDVVAALFAGERTT</sequence>
<dbReference type="SMART" id="SM00116">
    <property type="entry name" value="CBS"/>
    <property type="match status" value="2"/>
</dbReference>
<reference evidence="5 6" key="1">
    <citation type="submission" date="2012-09" db="EMBL/GenBank/DDBJ databases">
        <title>Draft Genome Sequences of 6 Strains from Genus Thauera.</title>
        <authorList>
            <person name="Liu B."/>
            <person name="Shapleigh J.P."/>
            <person name="Frostegard A.H."/>
        </authorList>
    </citation>
    <scope>NUCLEOTIDE SEQUENCE [LARGE SCALE GENOMIC DNA]</scope>
    <source>
        <strain evidence="5 6">B4P</strain>
    </source>
</reference>
<keyword evidence="3" id="KW-0472">Membrane</keyword>
<dbReference type="Gene3D" id="3.10.580.10">
    <property type="entry name" value="CBS-domain"/>
    <property type="match status" value="1"/>
</dbReference>